<dbReference type="GO" id="GO:0006139">
    <property type="term" value="P:nucleobase-containing compound metabolic process"/>
    <property type="evidence" value="ECO:0007669"/>
    <property type="project" value="InterPro"/>
</dbReference>
<protein>
    <submittedName>
        <fullName evidence="5">Uncharacterized protein</fullName>
    </submittedName>
</protein>
<dbReference type="Proteomes" id="UP000749559">
    <property type="component" value="Unassembled WGS sequence"/>
</dbReference>
<dbReference type="InterPro" id="IPR027417">
    <property type="entry name" value="P-loop_NTPase"/>
</dbReference>
<evidence type="ECO:0000313" key="5">
    <source>
        <dbReference type="EMBL" id="CAH1800208.1"/>
    </source>
</evidence>
<evidence type="ECO:0000256" key="2">
    <source>
        <dbReference type="ARBA" id="ARBA00022741"/>
    </source>
</evidence>
<dbReference type="InterPro" id="IPR003593">
    <property type="entry name" value="AAA+_ATPase"/>
</dbReference>
<dbReference type="Gene3D" id="3.40.50.300">
    <property type="entry name" value="P-loop containing nucleotide triphosphate hydrolases"/>
    <property type="match status" value="2"/>
</dbReference>
<dbReference type="SMART" id="SM00382">
    <property type="entry name" value="AAA"/>
    <property type="match status" value="1"/>
</dbReference>
<gene>
    <name evidence="5" type="ORF">OFUS_LOCUS24130</name>
</gene>
<feature type="compositionally biased region" description="Basic and acidic residues" evidence="4">
    <location>
        <begin position="198"/>
        <end position="207"/>
    </location>
</feature>
<reference evidence="5" key="1">
    <citation type="submission" date="2022-03" db="EMBL/GenBank/DDBJ databases">
        <authorList>
            <person name="Martin C."/>
        </authorList>
    </citation>
    <scope>NUCLEOTIDE SEQUENCE</scope>
</reference>
<evidence type="ECO:0000256" key="1">
    <source>
        <dbReference type="ARBA" id="ARBA00022679"/>
    </source>
</evidence>
<comment type="caution">
    <text evidence="5">The sequence shown here is derived from an EMBL/GenBank/DDBJ whole genome shotgun (WGS) entry which is preliminary data.</text>
</comment>
<evidence type="ECO:0000256" key="3">
    <source>
        <dbReference type="ARBA" id="ARBA00022777"/>
    </source>
</evidence>
<feature type="compositionally biased region" description="Acidic residues" evidence="4">
    <location>
        <begin position="208"/>
        <end position="228"/>
    </location>
</feature>
<accession>A0A8J1XI08</accession>
<dbReference type="OrthoDB" id="439792at2759"/>
<keyword evidence="3" id="KW-0418">Kinase</keyword>
<name>A0A8J1XI08_OWEFU</name>
<keyword evidence="1" id="KW-0808">Transferase</keyword>
<dbReference type="Pfam" id="PF00406">
    <property type="entry name" value="ADK"/>
    <property type="match status" value="2"/>
</dbReference>
<sequence length="909" mass="104879">MANLKPPDTGELEHAVSITDCTQSNTALDDAMKNLDMDPYDEDQAELRFIHSKPTCFIVIGKPGSGKTTLTRKLAQEWKCQIVSAATVIHANLELQTEMGKKAQDILIKGEALPEEMVAKMIEDKINSPEVTHHGYILDDFPSMSEDYMTIKDQLELVKNWKLKPDFIVNLKIPDLDLEYRRVGQRADALTGDIYIREMYDPDRPEAQLDEGEGEEEEEEEEEEEDDIEAILAEEFEEEEEEEDDDEEQEEDAIDRIRNDLADVYDNDTNSLAVVQDVLEELLIPRIELDGGRKPHIIRYTLTKGLKNIVQYRHSIFERVYSISERMAKKMLQCGYKQPSRFGRWCPVQLHEGECIQPMQGLGYATYPCIYRQHIYYLSSPQARDEFVQDPMTFLKQPSPKPVVPVRVAVIGPPKSGKTTLAERFEEEYGLMRLSIGEALRLVVDTMPKSELARKINQHLQKGLTCPDELAVQALEVATTDMRCQTRGFVLDGYPMTKRQVELMTERSIIPVRVIELTLESKEVMVRGTEDRYSPLRVLPLHDSSQILAIRLAQWKKHISEIREWYRSEHRNFVQVKGERSKWWIWNEALDISKASVQQIQTYLQRVADGKAASINDMCITPSEFVVRLGDYDQYCPVSLALRGELVDCSVTEDLTFAAEFRGHYYKMAGEKELSQFLEEPEKYVPPLAPRPLPPKELLPIRRTAGDVKNLFPKQIELQGYCPVTFLDGKCRYEAIKPGDPELVVEYRDKLYYFEQEEKLQKFMRLPEKYWNLKLPHKLPPRKDNITVTGLPMLGYMEQSVATAIQKALTAVGLFKPKYPFLTPSKSALLYVAYHLKAYNPKSSEYVRKKYKQRLMQFEESCELIKYLGDTMTVKFKEPKDRAIDFDHKLDRFVKMKCSDVPPKSALQA</sequence>
<feature type="region of interest" description="Disordered" evidence="4">
    <location>
        <begin position="198"/>
        <end position="228"/>
    </location>
</feature>
<evidence type="ECO:0000256" key="4">
    <source>
        <dbReference type="SAM" id="MobiDB-lite"/>
    </source>
</evidence>
<proteinExistence type="predicted"/>
<dbReference type="GO" id="GO:0005524">
    <property type="term" value="F:ATP binding"/>
    <property type="evidence" value="ECO:0007669"/>
    <property type="project" value="InterPro"/>
</dbReference>
<dbReference type="SUPFAM" id="SSF52540">
    <property type="entry name" value="P-loop containing nucleoside triphosphate hydrolases"/>
    <property type="match status" value="2"/>
</dbReference>
<keyword evidence="2" id="KW-0547">Nucleotide-binding</keyword>
<organism evidence="5 6">
    <name type="scientific">Owenia fusiformis</name>
    <name type="common">Polychaete worm</name>
    <dbReference type="NCBI Taxonomy" id="6347"/>
    <lineage>
        <taxon>Eukaryota</taxon>
        <taxon>Metazoa</taxon>
        <taxon>Spiralia</taxon>
        <taxon>Lophotrochozoa</taxon>
        <taxon>Annelida</taxon>
        <taxon>Polychaeta</taxon>
        <taxon>Sedentaria</taxon>
        <taxon>Canalipalpata</taxon>
        <taxon>Sabellida</taxon>
        <taxon>Oweniida</taxon>
        <taxon>Oweniidae</taxon>
        <taxon>Owenia</taxon>
    </lineage>
</organism>
<dbReference type="AlphaFoldDB" id="A0A8J1XI08"/>
<dbReference type="GO" id="GO:0019205">
    <property type="term" value="F:nucleobase-containing compound kinase activity"/>
    <property type="evidence" value="ECO:0007669"/>
    <property type="project" value="InterPro"/>
</dbReference>
<keyword evidence="6" id="KW-1185">Reference proteome</keyword>
<evidence type="ECO:0000313" key="6">
    <source>
        <dbReference type="Proteomes" id="UP000749559"/>
    </source>
</evidence>
<dbReference type="InterPro" id="IPR000850">
    <property type="entry name" value="Adenylat/UMP-CMP_kin"/>
</dbReference>
<dbReference type="EMBL" id="CAIIXF020000011">
    <property type="protein sequence ID" value="CAH1800208.1"/>
    <property type="molecule type" value="Genomic_DNA"/>
</dbReference>
<dbReference type="PANTHER" id="PTHR23359">
    <property type="entry name" value="NUCLEOTIDE KINASE"/>
    <property type="match status" value="1"/>
</dbReference>